<dbReference type="Gene3D" id="1.20.930.20">
    <property type="entry name" value="Adaptor protein Cbl, N-terminal domain"/>
    <property type="match status" value="1"/>
</dbReference>
<dbReference type="Pfam" id="PF20703">
    <property type="entry name" value="nSTAND1"/>
    <property type="match status" value="1"/>
</dbReference>
<dbReference type="Gene3D" id="3.40.50.300">
    <property type="entry name" value="P-loop containing nucleotide triphosphate hydrolases"/>
    <property type="match status" value="1"/>
</dbReference>
<dbReference type="GeneID" id="59339545"/>
<gene>
    <name evidence="2" type="ORF">MIND_00005500</name>
</gene>
<dbReference type="Proteomes" id="UP000636479">
    <property type="component" value="Unassembled WGS sequence"/>
</dbReference>
<dbReference type="InterPro" id="IPR027417">
    <property type="entry name" value="P-loop_NTPase"/>
</dbReference>
<sequence length="1092" mass="121302">MRSNTGTTLLLPNTRTETVLGYAAVTASTLKDISQSSTTPFLRTISAVSLSIVSIAQHVKTNRDECVRMVSQIDELLAVILRLCIRSETEGGHPIPPGMLYNMGSFAEHVLICVVYTKHSHLFRSTLQKIHSFVEAQQNTSLIKGFFRQGENSALLEACRSGLSHALDVFGVQTSLQASTEMADIRSEATKRHHELVELFSEAKAMTESDSVSLLIKRPNNSSTSFLIIPANPQIFYGRGYELAALVSLLLKDPTRAAILGPGGIGKTTLCLAALPVHHPDVTTKYPARYFVSCESATTLDNFVAAIATALGVSLSGNSAKRIVKHLVGLGPCLLVLDNFESTWEPTSSRNQVEDFLSLLADISHVGLLLTMRGAERPGGVRWTRPFLPPLEPLSNEAAEQVFLNITDDEVYNDKQDLHELLSFTENVPLAVTLVANIAAFEGYETLLLRWKTEKTRLFSDGPDKRSNLDLSIRVSLSSPRMVNCPGAQPLLSLLSLLPDGISDTDLLQSNFPILEIGRSKTTLVRTSLAYIAHDQRLRVLAPIREYIQDHHSPPSSLCRPLRKHLHELIVLWKNYQHFSAVGITSRISANAGNLTAVLSRGLDPNEPDLRDTIDSILTFDLFLRISGRRWSGLLDRIPELLPYVSDREIHAQYLTEYIVTSDYHSVVDIGGLEEEAVAHYHAVNNKVGEGRLLCALGRYFHKHENDIEKSLRYYERGLAVSRTSDDAAGQCRALRDITQMLWHLGRYRDALVKSREIRRLAKLNGLFYQEANGIRQKLLCLVCLGDFPVCAGLSAYARDLLAMCGLQDGQLDLFLQDINADVHFQKSEYLESKEIYLRTYLIQPPLAQVYDKMNLVHIDIEMAQESTSTLRQRVLEVQNAFHTFQNTLGNAFCAIFLAFIDIQAGQKRSALLGLEKTFAETRSYDQELSILALNKLADPECGMTNSWTTFGWALVLLALALKGQNKPAIFHSLRCTGDFFRNSLGDADTALSLFEVALEGFAAMDVHRSRGECALRIGDISQRKGRRKEAEDMWRLARQCFLRCPLDKAVAGVDARLLDTNAITVGTKTVPVPIRADNTRVITNSSLSTSL</sequence>
<dbReference type="SUPFAM" id="SSF52540">
    <property type="entry name" value="P-loop containing nucleoside triphosphate hydrolases"/>
    <property type="match status" value="1"/>
</dbReference>
<dbReference type="InterPro" id="IPR059179">
    <property type="entry name" value="MLKL-like_MCAfunc"/>
</dbReference>
<dbReference type="OrthoDB" id="431454at2759"/>
<evidence type="ECO:0000313" key="3">
    <source>
        <dbReference type="Proteomes" id="UP000636479"/>
    </source>
</evidence>
<evidence type="ECO:0000313" key="2">
    <source>
        <dbReference type="EMBL" id="KAF7314916.1"/>
    </source>
</evidence>
<keyword evidence="3" id="KW-1185">Reference proteome</keyword>
<dbReference type="Gene3D" id="1.25.40.10">
    <property type="entry name" value="Tetratricopeptide repeat domain"/>
    <property type="match status" value="1"/>
</dbReference>
<organism evidence="2 3">
    <name type="scientific">Mycena indigotica</name>
    <dbReference type="NCBI Taxonomy" id="2126181"/>
    <lineage>
        <taxon>Eukaryota</taxon>
        <taxon>Fungi</taxon>
        <taxon>Dikarya</taxon>
        <taxon>Basidiomycota</taxon>
        <taxon>Agaricomycotina</taxon>
        <taxon>Agaricomycetes</taxon>
        <taxon>Agaricomycetidae</taxon>
        <taxon>Agaricales</taxon>
        <taxon>Marasmiineae</taxon>
        <taxon>Mycenaceae</taxon>
        <taxon>Mycena</taxon>
    </lineage>
</organism>
<comment type="caution">
    <text evidence="2">The sequence shown here is derived from an EMBL/GenBank/DDBJ whole genome shotgun (WGS) entry which is preliminary data.</text>
</comment>
<dbReference type="RefSeq" id="XP_037224939.1">
    <property type="nucleotide sequence ID" value="XM_037357029.1"/>
</dbReference>
<proteinExistence type="predicted"/>
<dbReference type="EMBL" id="JACAZF010000001">
    <property type="protein sequence ID" value="KAF7314916.1"/>
    <property type="molecule type" value="Genomic_DNA"/>
</dbReference>
<dbReference type="PANTHER" id="PTHR47691">
    <property type="entry name" value="REGULATOR-RELATED"/>
    <property type="match status" value="1"/>
</dbReference>
<dbReference type="GO" id="GO:0007166">
    <property type="term" value="P:cell surface receptor signaling pathway"/>
    <property type="evidence" value="ECO:0007669"/>
    <property type="project" value="InterPro"/>
</dbReference>
<name>A0A8H6TCH1_9AGAR</name>
<evidence type="ECO:0000259" key="1">
    <source>
        <dbReference type="Pfam" id="PF20703"/>
    </source>
</evidence>
<dbReference type="AlphaFoldDB" id="A0A8H6TCH1"/>
<dbReference type="InterPro" id="IPR011990">
    <property type="entry name" value="TPR-like_helical_dom_sf"/>
</dbReference>
<dbReference type="InterPro" id="IPR049052">
    <property type="entry name" value="nSTAND1"/>
</dbReference>
<reference evidence="2" key="1">
    <citation type="submission" date="2020-05" db="EMBL/GenBank/DDBJ databases">
        <title>Mycena genomes resolve the evolution of fungal bioluminescence.</title>
        <authorList>
            <person name="Tsai I.J."/>
        </authorList>
    </citation>
    <scope>NUCLEOTIDE SEQUENCE</scope>
    <source>
        <strain evidence="2">171206Taipei</strain>
    </source>
</reference>
<dbReference type="PANTHER" id="PTHR47691:SF3">
    <property type="entry name" value="HTH-TYPE TRANSCRIPTIONAL REGULATOR RV0890C-RELATED"/>
    <property type="match status" value="1"/>
</dbReference>
<accession>A0A8H6TCH1</accession>
<dbReference type="CDD" id="cd21037">
    <property type="entry name" value="MLKL_NTD"/>
    <property type="match status" value="1"/>
</dbReference>
<dbReference type="SUPFAM" id="SSF48452">
    <property type="entry name" value="TPR-like"/>
    <property type="match status" value="1"/>
</dbReference>
<feature type="domain" description="Novel STAND NTPase 1" evidence="1">
    <location>
        <begin position="232"/>
        <end position="373"/>
    </location>
</feature>
<protein>
    <submittedName>
        <fullName evidence="2">NB-ARC domain-containing protein</fullName>
    </submittedName>
</protein>
<dbReference type="InterPro" id="IPR036537">
    <property type="entry name" value="Adaptor_Cbl_N_dom_sf"/>
</dbReference>